<dbReference type="Pfam" id="PF12796">
    <property type="entry name" value="Ank_2"/>
    <property type="match status" value="2"/>
</dbReference>
<sequence length="254" mass="27647">VPKTLPPETLWRRSVYGTVDARQWTQRPGIPEEAQAYDGHSALSAALLEGHGEVAELLMRRGADTDVRDAEGRPLLYLLVLEGRLHMSTLLLEKGGPPLESRDPEGRTALHVASWRGHVDAVDLLLKHGADPNAQDVEGRPPLHSAAWTGRVDVGRRLLLASTVDINLACHQGATALSVAAQQGRADVVALLLEGGADPNHVDKHGRTPVKVARRHGRAEAVRFRKRASNLFPADSSECSVLKGMWKVRVSRVE</sequence>
<dbReference type="PANTHER" id="PTHR24198:SF165">
    <property type="entry name" value="ANKYRIN REPEAT-CONTAINING PROTEIN-RELATED"/>
    <property type="match status" value="1"/>
</dbReference>
<dbReference type="OMA" id="NTRMVEM"/>
<feature type="repeat" description="ANK" evidence="3">
    <location>
        <begin position="138"/>
        <end position="171"/>
    </location>
</feature>
<evidence type="ECO:0000313" key="5">
    <source>
        <dbReference type="Proteomes" id="UP000264820"/>
    </source>
</evidence>
<keyword evidence="1" id="KW-0677">Repeat</keyword>
<reference evidence="4" key="1">
    <citation type="submission" date="2025-08" db="UniProtKB">
        <authorList>
            <consortium name="Ensembl"/>
        </authorList>
    </citation>
    <scope>IDENTIFICATION</scope>
</reference>
<keyword evidence="2 3" id="KW-0040">ANK repeat</keyword>
<dbReference type="SMART" id="SM00248">
    <property type="entry name" value="ANK"/>
    <property type="match status" value="6"/>
</dbReference>
<dbReference type="InterPro" id="IPR002110">
    <property type="entry name" value="Ankyrin_rpt"/>
</dbReference>
<feature type="repeat" description="ANK" evidence="3">
    <location>
        <begin position="38"/>
        <end position="70"/>
    </location>
</feature>
<accession>A0A3Q2XS79</accession>
<feature type="repeat" description="ANK" evidence="3">
    <location>
        <begin position="172"/>
        <end position="204"/>
    </location>
</feature>
<reference evidence="4" key="2">
    <citation type="submission" date="2025-09" db="UniProtKB">
        <authorList>
            <consortium name="Ensembl"/>
        </authorList>
    </citation>
    <scope>IDENTIFICATION</scope>
</reference>
<dbReference type="AlphaFoldDB" id="A0A3Q2XS79"/>
<dbReference type="PANTHER" id="PTHR24198">
    <property type="entry name" value="ANKYRIN REPEAT AND PROTEIN KINASE DOMAIN-CONTAINING PROTEIN"/>
    <property type="match status" value="1"/>
</dbReference>
<evidence type="ECO:0000256" key="3">
    <source>
        <dbReference type="PROSITE-ProRule" id="PRU00023"/>
    </source>
</evidence>
<feature type="repeat" description="ANK" evidence="3">
    <location>
        <begin position="105"/>
        <end position="137"/>
    </location>
</feature>
<dbReference type="Proteomes" id="UP000264820">
    <property type="component" value="Unplaced"/>
</dbReference>
<dbReference type="PROSITE" id="PS50088">
    <property type="entry name" value="ANK_REPEAT"/>
    <property type="match status" value="4"/>
</dbReference>
<dbReference type="InterPro" id="IPR036770">
    <property type="entry name" value="Ankyrin_rpt-contain_sf"/>
</dbReference>
<dbReference type="Gene3D" id="1.25.40.20">
    <property type="entry name" value="Ankyrin repeat-containing domain"/>
    <property type="match status" value="1"/>
</dbReference>
<evidence type="ECO:0000313" key="4">
    <source>
        <dbReference type="Ensembl" id="ENSHCOP00000003006.1"/>
    </source>
</evidence>
<name>A0A3Q2XS79_HIPCM</name>
<protein>
    <submittedName>
        <fullName evidence="4">Uncharacterized protein</fullName>
    </submittedName>
</protein>
<dbReference type="GeneTree" id="ENSGT00940000155116"/>
<dbReference type="PRINTS" id="PR01415">
    <property type="entry name" value="ANKYRIN"/>
</dbReference>
<dbReference type="Ensembl" id="ENSHCOT00000009468.1">
    <property type="protein sequence ID" value="ENSHCOP00000003006.1"/>
    <property type="gene ID" value="ENSHCOG00000004305.1"/>
</dbReference>
<organism evidence="4 5">
    <name type="scientific">Hippocampus comes</name>
    <name type="common">Tiger tail seahorse</name>
    <dbReference type="NCBI Taxonomy" id="109280"/>
    <lineage>
        <taxon>Eukaryota</taxon>
        <taxon>Metazoa</taxon>
        <taxon>Chordata</taxon>
        <taxon>Craniata</taxon>
        <taxon>Vertebrata</taxon>
        <taxon>Euteleostomi</taxon>
        <taxon>Actinopterygii</taxon>
        <taxon>Neopterygii</taxon>
        <taxon>Teleostei</taxon>
        <taxon>Neoteleostei</taxon>
        <taxon>Acanthomorphata</taxon>
        <taxon>Syngnathiaria</taxon>
        <taxon>Syngnathiformes</taxon>
        <taxon>Syngnathoidei</taxon>
        <taxon>Syngnathidae</taxon>
        <taxon>Hippocampus</taxon>
    </lineage>
</organism>
<evidence type="ECO:0000256" key="2">
    <source>
        <dbReference type="ARBA" id="ARBA00023043"/>
    </source>
</evidence>
<keyword evidence="5" id="KW-1185">Reference proteome</keyword>
<proteinExistence type="predicted"/>
<dbReference type="PROSITE" id="PS50297">
    <property type="entry name" value="ANK_REP_REGION"/>
    <property type="match status" value="3"/>
</dbReference>
<evidence type="ECO:0000256" key="1">
    <source>
        <dbReference type="ARBA" id="ARBA00022737"/>
    </source>
</evidence>
<dbReference type="SUPFAM" id="SSF48403">
    <property type="entry name" value="Ankyrin repeat"/>
    <property type="match status" value="1"/>
</dbReference>